<dbReference type="InterPro" id="IPR006073">
    <property type="entry name" value="GTP-bd"/>
</dbReference>
<dbReference type="GO" id="GO:0000028">
    <property type="term" value="P:ribosomal small subunit assembly"/>
    <property type="evidence" value="ECO:0007669"/>
    <property type="project" value="TreeGrafter"/>
</dbReference>
<dbReference type="Pfam" id="PF07650">
    <property type="entry name" value="KH_2"/>
    <property type="match status" value="1"/>
</dbReference>
<dbReference type="InterPro" id="IPR030388">
    <property type="entry name" value="G_ERA_dom"/>
</dbReference>
<dbReference type="InterPro" id="IPR005225">
    <property type="entry name" value="Small_GTP-bd"/>
</dbReference>
<dbReference type="SUPFAM" id="SSF52540">
    <property type="entry name" value="P-loop containing nucleoside triphosphate hydrolases"/>
    <property type="match status" value="1"/>
</dbReference>
<dbReference type="HAMAP" id="MF_00367">
    <property type="entry name" value="GTPase_Era"/>
    <property type="match status" value="1"/>
</dbReference>
<dbReference type="GO" id="GO:0043024">
    <property type="term" value="F:ribosomal small subunit binding"/>
    <property type="evidence" value="ECO:0007669"/>
    <property type="project" value="TreeGrafter"/>
</dbReference>
<dbReference type="InterPro" id="IPR004044">
    <property type="entry name" value="KH_dom_type_2"/>
</dbReference>
<dbReference type="GO" id="GO:0019843">
    <property type="term" value="F:rRNA binding"/>
    <property type="evidence" value="ECO:0007669"/>
    <property type="project" value="TreeGrafter"/>
</dbReference>
<dbReference type="Gene3D" id="3.40.50.300">
    <property type="entry name" value="P-loop containing nucleotide triphosphate hydrolases"/>
    <property type="match status" value="1"/>
</dbReference>
<dbReference type="GO" id="GO:0005525">
    <property type="term" value="F:GTP binding"/>
    <property type="evidence" value="ECO:0007669"/>
    <property type="project" value="UniProtKB-KW"/>
</dbReference>
<dbReference type="PRINTS" id="PR00326">
    <property type="entry name" value="GTP1OBG"/>
</dbReference>
<dbReference type="PROSITE" id="PS51713">
    <property type="entry name" value="G_ERA"/>
    <property type="match status" value="1"/>
</dbReference>
<dbReference type="InterPro" id="IPR015946">
    <property type="entry name" value="KH_dom-like_a/b"/>
</dbReference>
<organism evidence="7">
    <name type="scientific">invertebrate metagenome</name>
    <dbReference type="NCBI Taxonomy" id="1711999"/>
    <lineage>
        <taxon>unclassified sequences</taxon>
        <taxon>metagenomes</taxon>
        <taxon>organismal metagenomes</taxon>
    </lineage>
</organism>
<dbReference type="NCBIfam" id="TIGR00231">
    <property type="entry name" value="small_GTP"/>
    <property type="match status" value="1"/>
</dbReference>
<keyword evidence="4" id="KW-0342">GTP-binding</keyword>
<evidence type="ECO:0000256" key="4">
    <source>
        <dbReference type="ARBA" id="ARBA00023134"/>
    </source>
</evidence>
<dbReference type="InterPro" id="IPR027417">
    <property type="entry name" value="P-loop_NTPase"/>
</dbReference>
<protein>
    <submittedName>
        <fullName evidence="7">GTPase Era</fullName>
    </submittedName>
</protein>
<dbReference type="FunFam" id="3.40.50.300:FF:000094">
    <property type="entry name" value="GTPase Era"/>
    <property type="match status" value="1"/>
</dbReference>
<evidence type="ECO:0000256" key="3">
    <source>
        <dbReference type="ARBA" id="ARBA00022884"/>
    </source>
</evidence>
<proteinExistence type="inferred from homology"/>
<dbReference type="Pfam" id="PF01926">
    <property type="entry name" value="MMR_HSR1"/>
    <property type="match status" value="1"/>
</dbReference>
<evidence type="ECO:0000259" key="6">
    <source>
        <dbReference type="PROSITE" id="PS51713"/>
    </source>
</evidence>
<feature type="domain" description="KH type-2" evidence="5">
    <location>
        <begin position="235"/>
        <end position="315"/>
    </location>
</feature>
<evidence type="ECO:0000313" key="7">
    <source>
        <dbReference type="EMBL" id="PJE79501.1"/>
    </source>
</evidence>
<evidence type="ECO:0000256" key="1">
    <source>
        <dbReference type="ARBA" id="ARBA00007921"/>
    </source>
</evidence>
<evidence type="ECO:0000256" key="2">
    <source>
        <dbReference type="ARBA" id="ARBA00022741"/>
    </source>
</evidence>
<dbReference type="PROSITE" id="PS50823">
    <property type="entry name" value="KH_TYPE_2"/>
    <property type="match status" value="1"/>
</dbReference>
<dbReference type="PANTHER" id="PTHR42698">
    <property type="entry name" value="GTPASE ERA"/>
    <property type="match status" value="1"/>
</dbReference>
<evidence type="ECO:0000259" key="5">
    <source>
        <dbReference type="PROSITE" id="PS50823"/>
    </source>
</evidence>
<dbReference type="CDD" id="cd04163">
    <property type="entry name" value="Era"/>
    <property type="match status" value="1"/>
</dbReference>
<keyword evidence="3" id="KW-0694">RNA-binding</keyword>
<feature type="domain" description="Era-type G" evidence="6">
    <location>
        <begin position="36"/>
        <end position="204"/>
    </location>
</feature>
<dbReference type="FunFam" id="3.30.300.20:FF:000003">
    <property type="entry name" value="GTPase Era"/>
    <property type="match status" value="1"/>
</dbReference>
<comment type="similarity">
    <text evidence="1">Belongs to the TRAFAC class TrmE-Era-EngA-EngB-Septin-like GTPase superfamily. Era GTPase family.</text>
</comment>
<dbReference type="NCBIfam" id="NF000908">
    <property type="entry name" value="PRK00089.1"/>
    <property type="match status" value="1"/>
</dbReference>
<dbReference type="AlphaFoldDB" id="A0A2H9T8D6"/>
<comment type="caution">
    <text evidence="7">The sequence shown here is derived from an EMBL/GenBank/DDBJ whole genome shotgun (WGS) entry which is preliminary data.</text>
</comment>
<keyword evidence="2" id="KW-0547">Nucleotide-binding</keyword>
<dbReference type="NCBIfam" id="TIGR00436">
    <property type="entry name" value="era"/>
    <property type="match status" value="1"/>
</dbReference>
<gene>
    <name evidence="7" type="primary">era</name>
    <name evidence="7" type="ORF">CI610_01537</name>
</gene>
<name>A0A2H9T8D6_9ZZZZ</name>
<dbReference type="CDD" id="cd22534">
    <property type="entry name" value="KH-II_Era"/>
    <property type="match status" value="1"/>
</dbReference>
<dbReference type="InterPro" id="IPR009019">
    <property type="entry name" value="KH_sf_prok-type"/>
</dbReference>
<dbReference type="EMBL" id="NSIT01000065">
    <property type="protein sequence ID" value="PJE79501.1"/>
    <property type="molecule type" value="Genomic_DNA"/>
</dbReference>
<dbReference type="Gene3D" id="3.30.300.20">
    <property type="match status" value="1"/>
</dbReference>
<dbReference type="InterPro" id="IPR005662">
    <property type="entry name" value="GTPase_Era-like"/>
</dbReference>
<dbReference type="GO" id="GO:0005829">
    <property type="term" value="C:cytosol"/>
    <property type="evidence" value="ECO:0007669"/>
    <property type="project" value="TreeGrafter"/>
</dbReference>
<dbReference type="SUPFAM" id="SSF54814">
    <property type="entry name" value="Prokaryotic type KH domain (KH-domain type II)"/>
    <property type="match status" value="1"/>
</dbReference>
<dbReference type="PANTHER" id="PTHR42698:SF1">
    <property type="entry name" value="GTPASE ERA, MITOCHONDRIAL"/>
    <property type="match status" value="1"/>
</dbReference>
<accession>A0A2H9T8D6</accession>
<sequence length="333" mass="37540">MALPDFINHAVVDAEATAEIDVMSENTLSRLPSNTRCGYVAIVGRPNVGKSTLLNHILGQKLSITSRKPQTTRHQVLGIKTEKGIQTIYVDTPGMHKEQKKAINRYMNRAASSALCDVDVIIFVVDRLTWTEEDQLVYDRVLEARRPVILVINKIDRLQDKTQLIPYLDDLAKKTVFKAIIPLSARSGRNLDSLDAQVAELMPEGDYFFPDDQMTDRSSRFLAAELVREKVMRQLGDELPYEIAVEIEAFSHEERRNGSLLNISALILVERSGQKAIVIGEKGSRLKKIGQDARIDMEKMFDSKVMLHLWVKVKGGWSDDERALQSLGYDCGE</sequence>
<reference evidence="7" key="1">
    <citation type="journal article" date="2017" name="Appl. Environ. Microbiol.">
        <title>Molecular characterization of an Endozoicomonas-like organism causing infection in king scallop Pecten maximus L.</title>
        <authorList>
            <person name="Cano I."/>
            <person name="van Aerle R."/>
            <person name="Ross S."/>
            <person name="Verner-Jeffreys D.W."/>
            <person name="Paley R.K."/>
            <person name="Rimmer G."/>
            <person name="Ryder D."/>
            <person name="Hooper P."/>
            <person name="Stone D."/>
            <person name="Feist S.W."/>
        </authorList>
    </citation>
    <scope>NUCLEOTIDE SEQUENCE</scope>
</reference>